<reference evidence="1" key="1">
    <citation type="submission" date="2020-10" db="EMBL/GenBank/DDBJ databases">
        <authorList>
            <person name="Gilroy R."/>
        </authorList>
    </citation>
    <scope>NUCLEOTIDE SEQUENCE</scope>
    <source>
        <strain evidence="1">CHK197-8231</strain>
    </source>
</reference>
<dbReference type="AlphaFoldDB" id="A0A9D1HUX3"/>
<protein>
    <submittedName>
        <fullName evidence="1">Uncharacterized protein</fullName>
    </submittedName>
</protein>
<reference evidence="1" key="2">
    <citation type="journal article" date="2021" name="PeerJ">
        <title>Extensive microbial diversity within the chicken gut microbiome revealed by metagenomics and culture.</title>
        <authorList>
            <person name="Gilroy R."/>
            <person name="Ravi A."/>
            <person name="Getino M."/>
            <person name="Pursley I."/>
            <person name="Horton D.L."/>
            <person name="Alikhan N.F."/>
            <person name="Baker D."/>
            <person name="Gharbi K."/>
            <person name="Hall N."/>
            <person name="Watson M."/>
            <person name="Adriaenssens E.M."/>
            <person name="Foster-Nyarko E."/>
            <person name="Jarju S."/>
            <person name="Secka A."/>
            <person name="Antonio M."/>
            <person name="Oren A."/>
            <person name="Chaudhuri R.R."/>
            <person name="La Ragione R."/>
            <person name="Hildebrand F."/>
            <person name="Pallen M.J."/>
        </authorList>
    </citation>
    <scope>NUCLEOTIDE SEQUENCE</scope>
    <source>
        <strain evidence="1">CHK197-8231</strain>
    </source>
</reference>
<accession>A0A9D1HUX3</accession>
<dbReference type="InterPro" id="IPR025945">
    <property type="entry name" value="DHHW"/>
</dbReference>
<dbReference type="Proteomes" id="UP000824087">
    <property type="component" value="Unassembled WGS sequence"/>
</dbReference>
<evidence type="ECO:0000313" key="1">
    <source>
        <dbReference type="EMBL" id="HIU23191.1"/>
    </source>
</evidence>
<dbReference type="EMBL" id="DVML01000036">
    <property type="protein sequence ID" value="HIU23191.1"/>
    <property type="molecule type" value="Genomic_DNA"/>
</dbReference>
<gene>
    <name evidence="1" type="ORF">IAD49_06385</name>
</gene>
<name>A0A9D1HUX3_9BACT</name>
<evidence type="ECO:0000313" key="2">
    <source>
        <dbReference type="Proteomes" id="UP000824087"/>
    </source>
</evidence>
<organism evidence="1 2">
    <name type="scientific">Candidatus Fimihabitans intestinipullorum</name>
    <dbReference type="NCBI Taxonomy" id="2840820"/>
    <lineage>
        <taxon>Bacteria</taxon>
        <taxon>Bacillati</taxon>
        <taxon>Mycoplasmatota</taxon>
        <taxon>Mycoplasmatota incertae sedis</taxon>
        <taxon>Candidatus Fimihabitans</taxon>
    </lineage>
</organism>
<feature type="non-terminal residue" evidence="1">
    <location>
        <position position="1"/>
    </location>
</feature>
<sequence>LFYLSLGSENYSSEEDKKLEQKPNLTMAELWNGNYAKDYQRYLEDHFPLRTSFRKIATNVEQAFGIKEKNDVYFGKQDQLVEKTEPQTNGKKMIQTLNKAQEKFNYINSSLMLIPSKSSIYKEYLPDHVSSSEVEEMNELYYNLAINDINLVQTLTGKKNDYPLYYRTDFTWTSYGAYYAYLEYCEKNDIESVPMTEYEIKKISETYYGDLYYKTLDGTIPADTIYQFVKDEPKYQVSYTKKEHEKDTFYQNDYLKQVHKKGFFLGEDDGEITITNPEVHNGKELLIVKDDSGNEIVPFLSQHYEKVYVLNVDEAKNLSDWVKDHETVTDLLYIATMNHIDQNNAWLEIR</sequence>
<proteinExistence type="predicted"/>
<dbReference type="Pfam" id="PF14286">
    <property type="entry name" value="DHHW"/>
    <property type="match status" value="1"/>
</dbReference>
<comment type="caution">
    <text evidence="1">The sequence shown here is derived from an EMBL/GenBank/DDBJ whole genome shotgun (WGS) entry which is preliminary data.</text>
</comment>